<dbReference type="EMBL" id="GBRH01195850">
    <property type="protein sequence ID" value="JAE02046.1"/>
    <property type="molecule type" value="Transcribed_RNA"/>
</dbReference>
<name>A0A0A9EVZ7_ARUDO</name>
<reference evidence="1" key="1">
    <citation type="submission" date="2014-09" db="EMBL/GenBank/DDBJ databases">
        <authorList>
            <person name="Magalhaes I.L.F."/>
            <person name="Oliveira U."/>
            <person name="Santos F.R."/>
            <person name="Vidigal T.H.D.A."/>
            <person name="Brescovit A.D."/>
            <person name="Santos A.J."/>
        </authorList>
    </citation>
    <scope>NUCLEOTIDE SEQUENCE</scope>
    <source>
        <tissue evidence="1">Shoot tissue taken approximately 20 cm above the soil surface</tissue>
    </source>
</reference>
<reference evidence="1" key="2">
    <citation type="journal article" date="2015" name="Data Brief">
        <title>Shoot transcriptome of the giant reed, Arundo donax.</title>
        <authorList>
            <person name="Barrero R.A."/>
            <person name="Guerrero F.D."/>
            <person name="Moolhuijzen P."/>
            <person name="Goolsby J.A."/>
            <person name="Tidwell J."/>
            <person name="Bellgard S.E."/>
            <person name="Bellgard M.I."/>
        </authorList>
    </citation>
    <scope>NUCLEOTIDE SEQUENCE</scope>
    <source>
        <tissue evidence="1">Shoot tissue taken approximately 20 cm above the soil surface</tissue>
    </source>
</reference>
<proteinExistence type="predicted"/>
<protein>
    <submittedName>
        <fullName evidence="1">Uncharacterized protein</fullName>
    </submittedName>
</protein>
<accession>A0A0A9EVZ7</accession>
<sequence>MHRKLPLQDTTAVTS</sequence>
<evidence type="ECO:0000313" key="1">
    <source>
        <dbReference type="EMBL" id="JAE02046.1"/>
    </source>
</evidence>
<organism evidence="1">
    <name type="scientific">Arundo donax</name>
    <name type="common">Giant reed</name>
    <name type="synonym">Donax arundinaceus</name>
    <dbReference type="NCBI Taxonomy" id="35708"/>
    <lineage>
        <taxon>Eukaryota</taxon>
        <taxon>Viridiplantae</taxon>
        <taxon>Streptophyta</taxon>
        <taxon>Embryophyta</taxon>
        <taxon>Tracheophyta</taxon>
        <taxon>Spermatophyta</taxon>
        <taxon>Magnoliopsida</taxon>
        <taxon>Liliopsida</taxon>
        <taxon>Poales</taxon>
        <taxon>Poaceae</taxon>
        <taxon>PACMAD clade</taxon>
        <taxon>Arundinoideae</taxon>
        <taxon>Arundineae</taxon>
        <taxon>Arundo</taxon>
    </lineage>
</organism>